<evidence type="ECO:0000256" key="4">
    <source>
        <dbReference type="ARBA" id="ARBA00022691"/>
    </source>
</evidence>
<dbReference type="InterPro" id="IPR020598">
    <property type="entry name" value="rRNA_Ade_methylase_Trfase_N"/>
</dbReference>
<dbReference type="EMBL" id="JAGQHS010000072">
    <property type="protein sequence ID" value="MCA9756902.1"/>
    <property type="molecule type" value="Genomic_DNA"/>
</dbReference>
<dbReference type="Pfam" id="PF08241">
    <property type="entry name" value="Methyltransf_11"/>
    <property type="match status" value="1"/>
</dbReference>
<evidence type="ECO:0000259" key="5">
    <source>
        <dbReference type="SMART" id="SM00650"/>
    </source>
</evidence>
<dbReference type="AlphaFoldDB" id="A0A956NCW1"/>
<dbReference type="SMART" id="SM00650">
    <property type="entry name" value="rADc"/>
    <property type="match status" value="1"/>
</dbReference>
<comment type="caution">
    <text evidence="6">The sequence shown here is derived from an EMBL/GenBank/DDBJ whole genome shotgun (WGS) entry which is preliminary data.</text>
</comment>
<dbReference type="InterPro" id="IPR051052">
    <property type="entry name" value="Diverse_substrate_MTase"/>
</dbReference>
<feature type="domain" description="Ribosomal RNA adenine methylase transferase N-terminal" evidence="5">
    <location>
        <begin position="37"/>
        <end position="184"/>
    </location>
</feature>
<reference evidence="6" key="2">
    <citation type="journal article" date="2021" name="Microbiome">
        <title>Successional dynamics and alternative stable states in a saline activated sludge microbial community over 9 years.</title>
        <authorList>
            <person name="Wang Y."/>
            <person name="Ye J."/>
            <person name="Ju F."/>
            <person name="Liu L."/>
            <person name="Boyd J.A."/>
            <person name="Deng Y."/>
            <person name="Parks D.H."/>
            <person name="Jiang X."/>
            <person name="Yin X."/>
            <person name="Woodcroft B.J."/>
            <person name="Tyson G.W."/>
            <person name="Hugenholtz P."/>
            <person name="Polz M.F."/>
            <person name="Zhang T."/>
        </authorList>
    </citation>
    <scope>NUCLEOTIDE SEQUENCE</scope>
    <source>
        <strain evidence="6">HKST-UBA02</strain>
    </source>
</reference>
<dbReference type="Gene3D" id="3.40.50.150">
    <property type="entry name" value="Vaccinia Virus protein VP39"/>
    <property type="match status" value="1"/>
</dbReference>
<sequence>MREPMQPSDEERIRRRASFDGVADVYDWARPNYPDALLADLLAESRLDSSSRVLEIGCGPGLLTRPLAETGASLTAVELGPNLAALARARLSGFPEVHVVEADFDRWDAPEGAFDLVVAATAFHWLDPERRVDACARALVPGGRLAIVDTHWGVGAEAGRFQFDVQECYARWNPGYDPSFVPRTLQDLPIRRPELERPDLFEPPRLRRYSVMRRYFAEEYCGLVQTFSDILRIESERRAQFVNCVARLIETRFGGAIERTDTYDLWVVRKRNVGRRHE</sequence>
<dbReference type="PANTHER" id="PTHR44942:SF4">
    <property type="entry name" value="METHYLTRANSFERASE TYPE 11 DOMAIN-CONTAINING PROTEIN"/>
    <property type="match status" value="1"/>
</dbReference>
<proteinExistence type="inferred from homology"/>
<comment type="similarity">
    <text evidence="1">Belongs to the methyltransferase superfamily.</text>
</comment>
<protein>
    <submittedName>
        <fullName evidence="6">Class I SAM-dependent methyltransferase</fullName>
    </submittedName>
</protein>
<keyword evidence="2 6" id="KW-0489">Methyltransferase</keyword>
<keyword evidence="3" id="KW-0808">Transferase</keyword>
<evidence type="ECO:0000256" key="1">
    <source>
        <dbReference type="ARBA" id="ARBA00008361"/>
    </source>
</evidence>
<organism evidence="6 7">
    <name type="scientific">Eiseniibacteriota bacterium</name>
    <dbReference type="NCBI Taxonomy" id="2212470"/>
    <lineage>
        <taxon>Bacteria</taxon>
        <taxon>Candidatus Eiseniibacteriota</taxon>
    </lineage>
</organism>
<dbReference type="Proteomes" id="UP000739538">
    <property type="component" value="Unassembled WGS sequence"/>
</dbReference>
<reference evidence="6" key="1">
    <citation type="submission" date="2020-04" db="EMBL/GenBank/DDBJ databases">
        <authorList>
            <person name="Zhang T."/>
        </authorList>
    </citation>
    <scope>NUCLEOTIDE SEQUENCE</scope>
    <source>
        <strain evidence="6">HKST-UBA02</strain>
    </source>
</reference>
<dbReference type="PANTHER" id="PTHR44942">
    <property type="entry name" value="METHYLTRANSF_11 DOMAIN-CONTAINING PROTEIN"/>
    <property type="match status" value="1"/>
</dbReference>
<dbReference type="GO" id="GO:0000179">
    <property type="term" value="F:rRNA (adenine-N6,N6-)-dimethyltransferase activity"/>
    <property type="evidence" value="ECO:0007669"/>
    <property type="project" value="InterPro"/>
</dbReference>
<name>A0A956NCW1_UNCEI</name>
<gene>
    <name evidence="6" type="ORF">KDA27_13945</name>
</gene>
<evidence type="ECO:0000256" key="3">
    <source>
        <dbReference type="ARBA" id="ARBA00022679"/>
    </source>
</evidence>
<keyword evidence="4" id="KW-0949">S-adenosyl-L-methionine</keyword>
<dbReference type="SUPFAM" id="SSF53335">
    <property type="entry name" value="S-adenosyl-L-methionine-dependent methyltransferases"/>
    <property type="match status" value="1"/>
</dbReference>
<dbReference type="InterPro" id="IPR029063">
    <property type="entry name" value="SAM-dependent_MTases_sf"/>
</dbReference>
<dbReference type="CDD" id="cd02440">
    <property type="entry name" value="AdoMet_MTases"/>
    <property type="match status" value="1"/>
</dbReference>
<evidence type="ECO:0000313" key="6">
    <source>
        <dbReference type="EMBL" id="MCA9756902.1"/>
    </source>
</evidence>
<accession>A0A956NCW1</accession>
<evidence type="ECO:0000313" key="7">
    <source>
        <dbReference type="Proteomes" id="UP000739538"/>
    </source>
</evidence>
<evidence type="ECO:0000256" key="2">
    <source>
        <dbReference type="ARBA" id="ARBA00022603"/>
    </source>
</evidence>
<dbReference type="InterPro" id="IPR013216">
    <property type="entry name" value="Methyltransf_11"/>
</dbReference>